<name>A0A654ARQ5_BACMY</name>
<sequence>MKKTKKILSGALATMLLVGGISSTSFAAESINPVEVNQESAEMKQLTADIQFVFEEASTIENGKYVVDEKKIADKFGEENVLAITTFVNFANGEEVSTNNLRGLPDSPTGKIDKGGIQYSWSSCVGNKIIDATGIGFISGGMWKLIERQAWQQLAIELAKVVGKNAIKGGIVGFAASLAWYGTSCIGK</sequence>
<evidence type="ECO:0000256" key="1">
    <source>
        <dbReference type="SAM" id="SignalP"/>
    </source>
</evidence>
<keyword evidence="1" id="KW-0732">Signal</keyword>
<gene>
    <name evidence="2" type="ORF">BACI71_60015</name>
</gene>
<evidence type="ECO:0000313" key="2">
    <source>
        <dbReference type="EMBL" id="VXC69575.1"/>
    </source>
</evidence>
<feature type="signal peptide" evidence="1">
    <location>
        <begin position="1"/>
        <end position="27"/>
    </location>
</feature>
<proteinExistence type="predicted"/>
<protein>
    <submittedName>
        <fullName evidence="2">Uncharacterized protein</fullName>
    </submittedName>
</protein>
<dbReference type="AlphaFoldDB" id="A0A654ARQ5"/>
<accession>A0A654ARQ5</accession>
<reference evidence="2 3" key="1">
    <citation type="submission" date="2019-10" db="EMBL/GenBank/DDBJ databases">
        <authorList>
            <person name="Karimi E."/>
        </authorList>
    </citation>
    <scope>NUCLEOTIDE SEQUENCE [LARGE SCALE GENOMIC DNA]</scope>
    <source>
        <strain evidence="2">Bacillus sp. 71</strain>
    </source>
</reference>
<dbReference type="RefSeq" id="WP_012260147.1">
    <property type="nucleotide sequence ID" value="NZ_LR733376.1"/>
</dbReference>
<evidence type="ECO:0000313" key="3">
    <source>
        <dbReference type="Proteomes" id="UP000437562"/>
    </source>
</evidence>
<dbReference type="EMBL" id="CABWMC010000031">
    <property type="protein sequence ID" value="VXC69575.1"/>
    <property type="molecule type" value="Genomic_DNA"/>
</dbReference>
<organism evidence="2 3">
    <name type="scientific">Bacillus mycoides</name>
    <dbReference type="NCBI Taxonomy" id="1405"/>
    <lineage>
        <taxon>Bacteria</taxon>
        <taxon>Bacillati</taxon>
        <taxon>Bacillota</taxon>
        <taxon>Bacilli</taxon>
        <taxon>Bacillales</taxon>
        <taxon>Bacillaceae</taxon>
        <taxon>Bacillus</taxon>
        <taxon>Bacillus cereus group</taxon>
    </lineage>
</organism>
<dbReference type="Proteomes" id="UP000437562">
    <property type="component" value="Unassembled WGS sequence"/>
</dbReference>
<feature type="chain" id="PRO_5024789065" evidence="1">
    <location>
        <begin position="28"/>
        <end position="188"/>
    </location>
</feature>